<dbReference type="PANTHER" id="PTHR33755">
    <property type="entry name" value="TOXIN PARE1-RELATED"/>
    <property type="match status" value="1"/>
</dbReference>
<evidence type="ECO:0008006" key="4">
    <source>
        <dbReference type="Google" id="ProtNLM"/>
    </source>
</evidence>
<evidence type="ECO:0000313" key="3">
    <source>
        <dbReference type="EMBL" id="VAX37055.1"/>
    </source>
</evidence>
<sequence length="102" mass="12202">MVAKKKLKVNWTTKAAQSLENHYQRIKEKSPQSADRVRKEIFKATNELPAHPKKYQVDEYYPKGSGEIRRFFKWSYRIVYEIQEQTIDILNVIHTSQEPFTE</sequence>
<organism evidence="3">
    <name type="scientific">hydrothermal vent metagenome</name>
    <dbReference type="NCBI Taxonomy" id="652676"/>
    <lineage>
        <taxon>unclassified sequences</taxon>
        <taxon>metagenomes</taxon>
        <taxon>ecological metagenomes</taxon>
    </lineage>
</organism>
<accession>A0A3B1DXK9</accession>
<protein>
    <recommendedName>
        <fullName evidence="4">Death on curing protein, Doc toxin</fullName>
    </recommendedName>
</protein>
<reference evidence="3" key="1">
    <citation type="submission" date="2018-06" db="EMBL/GenBank/DDBJ databases">
        <authorList>
            <person name="Zhirakovskaya E."/>
        </authorList>
    </citation>
    <scope>NUCLEOTIDE SEQUENCE</scope>
</reference>
<dbReference type="InterPro" id="IPR007712">
    <property type="entry name" value="RelE/ParE_toxin"/>
</dbReference>
<dbReference type="SUPFAM" id="SSF143011">
    <property type="entry name" value="RelE-like"/>
    <property type="match status" value="1"/>
</dbReference>
<evidence type="ECO:0000256" key="1">
    <source>
        <dbReference type="ARBA" id="ARBA00006226"/>
    </source>
</evidence>
<keyword evidence="2" id="KW-1277">Toxin-antitoxin system</keyword>
<dbReference type="Gene3D" id="3.30.2310.20">
    <property type="entry name" value="RelE-like"/>
    <property type="match status" value="1"/>
</dbReference>
<comment type="similarity">
    <text evidence="1">Belongs to the RelE toxin family.</text>
</comment>
<dbReference type="InterPro" id="IPR035093">
    <property type="entry name" value="RelE/ParE_toxin_dom_sf"/>
</dbReference>
<dbReference type="AlphaFoldDB" id="A0A3B1DXK9"/>
<dbReference type="EMBL" id="UOGJ01000117">
    <property type="protein sequence ID" value="VAX37055.1"/>
    <property type="molecule type" value="Genomic_DNA"/>
</dbReference>
<gene>
    <name evidence="3" type="ORF">MNBD_UNCLBAC01-297</name>
</gene>
<dbReference type="InterPro" id="IPR051803">
    <property type="entry name" value="TA_system_RelE-like_toxin"/>
</dbReference>
<evidence type="ECO:0000256" key="2">
    <source>
        <dbReference type="ARBA" id="ARBA00022649"/>
    </source>
</evidence>
<name>A0A3B1DXK9_9ZZZZ</name>
<proteinExistence type="inferred from homology"/>
<dbReference type="Pfam" id="PF05016">
    <property type="entry name" value="ParE_toxin"/>
    <property type="match status" value="1"/>
</dbReference>